<evidence type="ECO:0008006" key="5">
    <source>
        <dbReference type="Google" id="ProtNLM"/>
    </source>
</evidence>
<evidence type="ECO:0000313" key="4">
    <source>
        <dbReference type="Proteomes" id="UP000233293"/>
    </source>
</evidence>
<evidence type="ECO:0000256" key="2">
    <source>
        <dbReference type="SAM" id="SignalP"/>
    </source>
</evidence>
<evidence type="ECO:0000256" key="1">
    <source>
        <dbReference type="SAM" id="MobiDB-lite"/>
    </source>
</evidence>
<feature type="signal peptide" evidence="2">
    <location>
        <begin position="1"/>
        <end position="22"/>
    </location>
</feature>
<protein>
    <recommendedName>
        <fullName evidence="5">Acid-shock protein</fullName>
    </recommendedName>
</protein>
<organism evidence="3 4">
    <name type="scientific">Telmatospirillum siberiense</name>
    <dbReference type="NCBI Taxonomy" id="382514"/>
    <lineage>
        <taxon>Bacteria</taxon>
        <taxon>Pseudomonadati</taxon>
        <taxon>Pseudomonadota</taxon>
        <taxon>Alphaproteobacteria</taxon>
        <taxon>Rhodospirillales</taxon>
        <taxon>Rhodospirillaceae</taxon>
        <taxon>Telmatospirillum</taxon>
    </lineage>
</organism>
<dbReference type="AlphaFoldDB" id="A0A2N3PPC5"/>
<evidence type="ECO:0000313" key="3">
    <source>
        <dbReference type="EMBL" id="PKU22255.1"/>
    </source>
</evidence>
<keyword evidence="2" id="KW-0732">Signal</keyword>
<dbReference type="Proteomes" id="UP000233293">
    <property type="component" value="Unassembled WGS sequence"/>
</dbReference>
<comment type="caution">
    <text evidence="3">The sequence shown here is derived from an EMBL/GenBank/DDBJ whole genome shotgun (WGS) entry which is preliminary data.</text>
</comment>
<accession>A0A2N3PPC5</accession>
<dbReference type="RefSeq" id="WP_101252914.1">
    <property type="nucleotide sequence ID" value="NZ_PIUM01000035.1"/>
</dbReference>
<dbReference type="EMBL" id="PIUM01000035">
    <property type="protein sequence ID" value="PKU22255.1"/>
    <property type="molecule type" value="Genomic_DNA"/>
</dbReference>
<proteinExistence type="predicted"/>
<feature type="compositionally biased region" description="Low complexity" evidence="1">
    <location>
        <begin position="24"/>
        <end position="59"/>
    </location>
</feature>
<feature type="region of interest" description="Disordered" evidence="1">
    <location>
        <begin position="24"/>
        <end position="69"/>
    </location>
</feature>
<reference evidence="4" key="1">
    <citation type="submission" date="2017-12" db="EMBL/GenBank/DDBJ databases">
        <title>Draft genome sequence of Telmatospirillum siberiense 26-4b1T, an acidotolerant peatland alphaproteobacterium potentially involved in sulfur cycling.</title>
        <authorList>
            <person name="Hausmann B."/>
            <person name="Pjevac P."/>
            <person name="Schreck K."/>
            <person name="Herbold C.W."/>
            <person name="Daims H."/>
            <person name="Wagner M."/>
            <person name="Pester M."/>
            <person name="Loy A."/>
        </authorList>
    </citation>
    <scope>NUCLEOTIDE SEQUENCE [LARGE SCALE GENOMIC DNA]</scope>
    <source>
        <strain evidence="4">26-4b1</strain>
    </source>
</reference>
<sequence>MFKHVLSALVVTSVMAGGAAFAADQTTQAPQAQTAAPASQVQTTAPAKAEKVSTSTTKSATEKKHVKVVHKQDQVKASVVKTDATVPAKTN</sequence>
<name>A0A2N3PPC5_9PROT</name>
<feature type="chain" id="PRO_5014645555" description="Acid-shock protein" evidence="2">
    <location>
        <begin position="23"/>
        <end position="91"/>
    </location>
</feature>
<gene>
    <name evidence="3" type="ORF">CWS72_22570</name>
</gene>
<keyword evidence="4" id="KW-1185">Reference proteome</keyword>